<dbReference type="GO" id="GO:0016853">
    <property type="term" value="F:isomerase activity"/>
    <property type="evidence" value="ECO:0007669"/>
    <property type="project" value="UniProtKB-KW"/>
</dbReference>
<protein>
    <recommendedName>
        <fullName evidence="2">UDP-glucose 4-epimerase</fullName>
    </recommendedName>
</protein>
<keyword evidence="4" id="KW-0413">Isomerase</keyword>
<dbReference type="Proteomes" id="UP000182743">
    <property type="component" value="Unassembled WGS sequence"/>
</dbReference>
<gene>
    <name evidence="4" type="primary">galE_2</name>
    <name evidence="4" type="ORF">MOOR_07700</name>
</gene>
<dbReference type="RefSeq" id="WP_071520537.1">
    <property type="nucleotide sequence ID" value="NZ_MIHH01000002.1"/>
</dbReference>
<organism evidence="4 5">
    <name type="scientific">Neomoorella thermoacetica</name>
    <name type="common">Clostridium thermoaceticum</name>
    <dbReference type="NCBI Taxonomy" id="1525"/>
    <lineage>
        <taxon>Bacteria</taxon>
        <taxon>Bacillati</taxon>
        <taxon>Bacillota</taxon>
        <taxon>Clostridia</taxon>
        <taxon>Neomoorellales</taxon>
        <taxon>Neomoorellaceae</taxon>
        <taxon>Neomoorella</taxon>
    </lineage>
</organism>
<dbReference type="Gene3D" id="3.90.25.10">
    <property type="entry name" value="UDP-galactose 4-epimerase, domain 1"/>
    <property type="match status" value="1"/>
</dbReference>
<comment type="caution">
    <text evidence="4">The sequence shown here is derived from an EMBL/GenBank/DDBJ whole genome shotgun (WGS) entry which is preliminary data.</text>
</comment>
<dbReference type="InterPro" id="IPR036291">
    <property type="entry name" value="NAD(P)-bd_dom_sf"/>
</dbReference>
<keyword evidence="3" id="KW-0119">Carbohydrate metabolism</keyword>
<evidence type="ECO:0000256" key="2">
    <source>
        <dbReference type="ARBA" id="ARBA00018569"/>
    </source>
</evidence>
<keyword evidence="3" id="KW-0299">Galactose metabolism</keyword>
<dbReference type="SUPFAM" id="SSF51735">
    <property type="entry name" value="NAD(P)-binding Rossmann-fold domains"/>
    <property type="match status" value="1"/>
</dbReference>
<name>A0A1J5JWY1_NEOTH</name>
<sequence>MLALEALERGSPTAAYNLGSGRGYSVLEVIKAAEKVTGQKVPYRVGSRRTGDPAVLVASAEKAIEELGWRPRYTELEDIIATAWQWHRRKPRGFKG</sequence>
<dbReference type="PANTHER" id="PTHR43725">
    <property type="entry name" value="UDP-GLUCOSE 4-EPIMERASE"/>
    <property type="match status" value="1"/>
</dbReference>
<accession>A0A1J5JWY1</accession>
<proteinExistence type="inferred from homology"/>
<comment type="similarity">
    <text evidence="1">Belongs to the NAD(P)-dependent epimerase/dehydratase family.</text>
</comment>
<dbReference type="AlphaFoldDB" id="A0A1J5JWY1"/>
<dbReference type="GO" id="GO:0033499">
    <property type="term" value="P:galactose catabolic process via UDP-galactose, Leloir pathway"/>
    <property type="evidence" value="ECO:0007669"/>
    <property type="project" value="TreeGrafter"/>
</dbReference>
<dbReference type="EMBL" id="MIHH01000002">
    <property type="protein sequence ID" value="OIQ09928.1"/>
    <property type="molecule type" value="Genomic_DNA"/>
</dbReference>
<evidence type="ECO:0000313" key="5">
    <source>
        <dbReference type="Proteomes" id="UP000182743"/>
    </source>
</evidence>
<evidence type="ECO:0000256" key="1">
    <source>
        <dbReference type="ARBA" id="ARBA00007637"/>
    </source>
</evidence>
<evidence type="ECO:0000256" key="3">
    <source>
        <dbReference type="ARBA" id="ARBA00023144"/>
    </source>
</evidence>
<evidence type="ECO:0000313" key="4">
    <source>
        <dbReference type="EMBL" id="OIQ09928.1"/>
    </source>
</evidence>
<dbReference type="PANTHER" id="PTHR43725:SF53">
    <property type="entry name" value="UDP-ARABINOSE 4-EPIMERASE 1"/>
    <property type="match status" value="1"/>
</dbReference>
<reference evidence="4 5" key="1">
    <citation type="submission" date="2016-08" db="EMBL/GenBank/DDBJ databases">
        <title>Genome-based comparison of Moorella thermoacetic strains.</title>
        <authorList>
            <person name="Poehlein A."/>
            <person name="Bengelsdorf F.R."/>
            <person name="Esser C."/>
            <person name="Duerre P."/>
            <person name="Daniel R."/>
        </authorList>
    </citation>
    <scope>NUCLEOTIDE SEQUENCE [LARGE SCALE GENOMIC DNA]</scope>
    <source>
        <strain evidence="4 5">DSM 11768</strain>
    </source>
</reference>